<protein>
    <submittedName>
        <fullName evidence="2">Uncharacterized protein</fullName>
    </submittedName>
</protein>
<accession>A0AAQ4DP77</accession>
<gene>
    <name evidence="2" type="ORF">V5799_033124</name>
</gene>
<comment type="caution">
    <text evidence="2">The sequence shown here is derived from an EMBL/GenBank/DDBJ whole genome shotgun (WGS) entry which is preliminary data.</text>
</comment>
<dbReference type="Proteomes" id="UP001321473">
    <property type="component" value="Unassembled WGS sequence"/>
</dbReference>
<evidence type="ECO:0000313" key="3">
    <source>
        <dbReference type="Proteomes" id="UP001321473"/>
    </source>
</evidence>
<proteinExistence type="predicted"/>
<dbReference type="AlphaFoldDB" id="A0AAQ4DP77"/>
<reference evidence="2 3" key="1">
    <citation type="journal article" date="2023" name="Arcadia Sci">
        <title>De novo assembly of a long-read Amblyomma americanum tick genome.</title>
        <authorList>
            <person name="Chou S."/>
            <person name="Poskanzer K.E."/>
            <person name="Rollins M."/>
            <person name="Thuy-Boun P.S."/>
        </authorList>
    </citation>
    <scope>NUCLEOTIDE SEQUENCE [LARGE SCALE GENOMIC DNA]</scope>
    <source>
        <strain evidence="2">F_SG_1</strain>
        <tissue evidence="2">Salivary glands</tissue>
    </source>
</reference>
<evidence type="ECO:0000256" key="1">
    <source>
        <dbReference type="SAM" id="MobiDB-lite"/>
    </source>
</evidence>
<evidence type="ECO:0000313" key="2">
    <source>
        <dbReference type="EMBL" id="KAK8764267.1"/>
    </source>
</evidence>
<keyword evidence="3" id="KW-1185">Reference proteome</keyword>
<name>A0AAQ4DP77_AMBAM</name>
<feature type="region of interest" description="Disordered" evidence="1">
    <location>
        <begin position="1"/>
        <end position="33"/>
    </location>
</feature>
<sequence>MRMQRRRDGEKPQADAVIPGHSRLKRGSGSHDSSIHLSLSVAAKTRQTEHPWWRVPAADMRWKSILLESGEA</sequence>
<organism evidence="2 3">
    <name type="scientific">Amblyomma americanum</name>
    <name type="common">Lone star tick</name>
    <dbReference type="NCBI Taxonomy" id="6943"/>
    <lineage>
        <taxon>Eukaryota</taxon>
        <taxon>Metazoa</taxon>
        <taxon>Ecdysozoa</taxon>
        <taxon>Arthropoda</taxon>
        <taxon>Chelicerata</taxon>
        <taxon>Arachnida</taxon>
        <taxon>Acari</taxon>
        <taxon>Parasitiformes</taxon>
        <taxon>Ixodida</taxon>
        <taxon>Ixodoidea</taxon>
        <taxon>Ixodidae</taxon>
        <taxon>Amblyomminae</taxon>
        <taxon>Amblyomma</taxon>
    </lineage>
</organism>
<feature type="compositionally biased region" description="Basic and acidic residues" evidence="1">
    <location>
        <begin position="1"/>
        <end position="13"/>
    </location>
</feature>
<dbReference type="EMBL" id="JARKHS020028428">
    <property type="protein sequence ID" value="KAK8764267.1"/>
    <property type="molecule type" value="Genomic_DNA"/>
</dbReference>